<accession>A0A9P7D954</accession>
<evidence type="ECO:0000313" key="6">
    <source>
        <dbReference type="Proteomes" id="UP000714275"/>
    </source>
</evidence>
<name>A0A9P7D954_9AGAM</name>
<keyword evidence="1" id="KW-0696">RNA-directed RNA polymerase</keyword>
<dbReference type="InterPro" id="IPR057596">
    <property type="entry name" value="RDRP_core"/>
</dbReference>
<evidence type="ECO:0000313" key="5">
    <source>
        <dbReference type="EMBL" id="KAG1784079.1"/>
    </source>
</evidence>
<reference evidence="5" key="1">
    <citation type="journal article" date="2020" name="New Phytol.">
        <title>Comparative genomics reveals dynamic genome evolution in host specialist ectomycorrhizal fungi.</title>
        <authorList>
            <person name="Lofgren L.A."/>
            <person name="Nguyen N.H."/>
            <person name="Vilgalys R."/>
            <person name="Ruytinx J."/>
            <person name="Liao H.L."/>
            <person name="Branco S."/>
            <person name="Kuo A."/>
            <person name="LaButti K."/>
            <person name="Lipzen A."/>
            <person name="Andreopoulos W."/>
            <person name="Pangilinan J."/>
            <person name="Riley R."/>
            <person name="Hundley H."/>
            <person name="Na H."/>
            <person name="Barry K."/>
            <person name="Grigoriev I.V."/>
            <person name="Stajich J.E."/>
            <person name="Kennedy P.G."/>
        </authorList>
    </citation>
    <scope>NUCLEOTIDE SEQUENCE</scope>
    <source>
        <strain evidence="5">DOB743</strain>
    </source>
</reference>
<dbReference type="Proteomes" id="UP000714275">
    <property type="component" value="Unassembled WGS sequence"/>
</dbReference>
<comment type="similarity">
    <text evidence="1">Belongs to the RdRP family.</text>
</comment>
<sequence length="1168" mass="130693">MISLIQLKLACNSLVLTIFFHHHPCPHFSNSHLLGTTSCVYLGMSRDMPRAYYREVQEEILVDDDWEFAEEVNSALIPGISLPVERSASSDSISSTQSSIYSGLEDLSDMMCNMPEEVLNGAVNSIVSSINIPMVSRPSITVVGSSSAQPLSAMSVGSSDSAEASPSSSWSSVLGKRKKEEPPDNSLSSRKSARIGDANSKFHSIAHDRNLQAYFDSKNISFGVQWLIAKLVSYDVLAYEDINIPDLDKLRGTNQEATPRVAQVFARQSSKGEAEGFFVKERAVLSPWKELDREHELALAMGDSFDGFQRQADGWYGGKVHFNATLKAIDKKTTAPEYRIQLSPPELGSSSRLTRQYGSKNFLRVKVPRNILNKPQHGLEEFFSQHFLLCGLVYRAFYTRDGSVFLVATNSSTGCGRIPSHAHPPPPSLENYLDWHNPIYYNTAQTVAKWSSRFALGLSNSVPGIAISRENIIYLQEEDPGGPDMTDGCGYINKIALKALRELLQWDTTPTAIQCRIAGAKGLLLLHPDSSENCSDVPRVWLRESQIKVKYPQTQKLSAGQLTIDVLRSSHMRSPSRLAAETIVNFAENGVPHSVFIDLMKEGLDVIVNSLLDWDGPDAMYRLWHSVARAGAVVGSRLAREVGGEARSRGFAVKDDDIEDDDEDDLNAVIETPRSVAWWGDEVSGCPSSLEETVMVMLDSGFTPRDCPVLADKLRHVLKTMVDNFVQRYKIEVPMSCVGWIVPDPSGTLAPDEVQILSKDSKFLCPDGTESNVVLGDVLLTRHPCKLPTDSQKVRAVEKPELRRYTDVIVCSVQGTRRFADLLAGGDYDGDKAVAVWQPSIVSHFNNADLKYSHPPENFSENFHKNTLRVDDFLEQHQGNKLDDLIPRLQSFLLGGLRDISSVGKYSNLHDVAVYTLGYAHNETIRLAYMFCNILDGAKSGLTVLPEVVKSDTKLYHKRSPEWKECGEEKPETNEINAQRPRGMTEFVMDAIMSHARNHRDLKLQQVDSAFSKHHGHRDSSLEKPWQDAESRVRRVKYSNEHAALTMEMELSKIREHVEKMREEHKKHIRRSFSGLKIERRQDILRSLARDFTTAPDLSSFLFFSSEEVARLKASYAYIHECPNTAGQFPWDVAMRELGMIKARSLGPSKTVALGFYERFVLTRAAFH</sequence>
<protein>
    <recommendedName>
        <fullName evidence="1">RNA-dependent RNA polymerase</fullName>
        <ecNumber evidence="1">2.7.7.48</ecNumber>
    </recommendedName>
</protein>
<dbReference type="GO" id="GO:0031380">
    <property type="term" value="C:nuclear RNA-directed RNA polymerase complex"/>
    <property type="evidence" value="ECO:0007669"/>
    <property type="project" value="TreeGrafter"/>
</dbReference>
<gene>
    <name evidence="5" type="ORF">EV702DRAFT_34298</name>
</gene>
<dbReference type="EMBL" id="JABBWD010000001">
    <property type="protein sequence ID" value="KAG1784079.1"/>
    <property type="molecule type" value="Genomic_DNA"/>
</dbReference>
<dbReference type="OrthoDB" id="10055769at2759"/>
<dbReference type="GO" id="GO:0003968">
    <property type="term" value="F:RNA-directed RNA polymerase activity"/>
    <property type="evidence" value="ECO:0007669"/>
    <property type="project" value="UniProtKB-KW"/>
</dbReference>
<organism evidence="5 6">
    <name type="scientific">Suillus placidus</name>
    <dbReference type="NCBI Taxonomy" id="48579"/>
    <lineage>
        <taxon>Eukaryota</taxon>
        <taxon>Fungi</taxon>
        <taxon>Dikarya</taxon>
        <taxon>Basidiomycota</taxon>
        <taxon>Agaricomycotina</taxon>
        <taxon>Agaricomycetes</taxon>
        <taxon>Agaricomycetidae</taxon>
        <taxon>Boletales</taxon>
        <taxon>Suillineae</taxon>
        <taxon>Suillaceae</taxon>
        <taxon>Suillus</taxon>
    </lineage>
</organism>
<dbReference type="InterPro" id="IPR007855">
    <property type="entry name" value="RDRP"/>
</dbReference>
<dbReference type="GO" id="GO:0003723">
    <property type="term" value="F:RNA binding"/>
    <property type="evidence" value="ECO:0007669"/>
    <property type="project" value="UniProtKB-KW"/>
</dbReference>
<dbReference type="GO" id="GO:0030422">
    <property type="term" value="P:siRNA processing"/>
    <property type="evidence" value="ECO:0007669"/>
    <property type="project" value="TreeGrafter"/>
</dbReference>
<evidence type="ECO:0000256" key="2">
    <source>
        <dbReference type="SAM" id="Coils"/>
    </source>
</evidence>
<feature type="region of interest" description="Disordered" evidence="3">
    <location>
        <begin position="153"/>
        <end position="193"/>
    </location>
</feature>
<evidence type="ECO:0000259" key="4">
    <source>
        <dbReference type="Pfam" id="PF05183"/>
    </source>
</evidence>
<evidence type="ECO:0000256" key="1">
    <source>
        <dbReference type="RuleBase" id="RU363098"/>
    </source>
</evidence>
<keyword evidence="1" id="KW-0808">Transferase</keyword>
<feature type="coiled-coil region" evidence="2">
    <location>
        <begin position="1044"/>
        <end position="1071"/>
    </location>
</feature>
<dbReference type="EC" id="2.7.7.48" evidence="1"/>
<dbReference type="AlphaFoldDB" id="A0A9P7D954"/>
<comment type="catalytic activity">
    <reaction evidence="1">
        <text>RNA(n) + a ribonucleoside 5'-triphosphate = RNA(n+1) + diphosphate</text>
        <dbReference type="Rhea" id="RHEA:21248"/>
        <dbReference type="Rhea" id="RHEA-COMP:14527"/>
        <dbReference type="Rhea" id="RHEA-COMP:17342"/>
        <dbReference type="ChEBI" id="CHEBI:33019"/>
        <dbReference type="ChEBI" id="CHEBI:61557"/>
        <dbReference type="ChEBI" id="CHEBI:140395"/>
        <dbReference type="EC" id="2.7.7.48"/>
    </reaction>
</comment>
<comment type="caution">
    <text evidence="5">The sequence shown here is derived from an EMBL/GenBank/DDBJ whole genome shotgun (WGS) entry which is preliminary data.</text>
</comment>
<keyword evidence="6" id="KW-1185">Reference proteome</keyword>
<feature type="domain" description="RDRP core" evidence="4">
    <location>
        <begin position="339"/>
        <end position="970"/>
    </location>
</feature>
<dbReference type="PANTHER" id="PTHR23079:SF14">
    <property type="entry name" value="RNA-DEPENDENT RNA POLYMERASE"/>
    <property type="match status" value="1"/>
</dbReference>
<keyword evidence="2" id="KW-0175">Coiled coil</keyword>
<keyword evidence="1" id="KW-0694">RNA-binding</keyword>
<dbReference type="Pfam" id="PF05183">
    <property type="entry name" value="RdRP"/>
    <property type="match status" value="1"/>
</dbReference>
<keyword evidence="1" id="KW-0548">Nucleotidyltransferase</keyword>
<evidence type="ECO:0000256" key="3">
    <source>
        <dbReference type="SAM" id="MobiDB-lite"/>
    </source>
</evidence>
<proteinExistence type="inferred from homology"/>
<dbReference type="PANTHER" id="PTHR23079">
    <property type="entry name" value="RNA-DEPENDENT RNA POLYMERASE"/>
    <property type="match status" value="1"/>
</dbReference>
<feature type="compositionally biased region" description="Low complexity" evidence="3">
    <location>
        <begin position="155"/>
        <end position="172"/>
    </location>
</feature>